<sequence>MTVIGRERPDGFVNATRSEEAEIDTGRLLLLVGSYCHLGGFSGTLLTIRKWMKACLSERSTHLLMLGREYHEGLIRKLINFHASWDVVLLLSNYSTLRIKIGSMIFI</sequence>
<name>A0A4Y2FRR3_ARAVE</name>
<proteinExistence type="predicted"/>
<gene>
    <name evidence="1" type="ORF">AVEN_15559_1</name>
</gene>
<evidence type="ECO:0000313" key="2">
    <source>
        <dbReference type="Proteomes" id="UP000499080"/>
    </source>
</evidence>
<dbReference type="EMBL" id="BGPR01001058">
    <property type="protein sequence ID" value="GBM44222.1"/>
    <property type="molecule type" value="Genomic_DNA"/>
</dbReference>
<organism evidence="1 2">
    <name type="scientific">Araneus ventricosus</name>
    <name type="common">Orbweaver spider</name>
    <name type="synonym">Epeira ventricosa</name>
    <dbReference type="NCBI Taxonomy" id="182803"/>
    <lineage>
        <taxon>Eukaryota</taxon>
        <taxon>Metazoa</taxon>
        <taxon>Ecdysozoa</taxon>
        <taxon>Arthropoda</taxon>
        <taxon>Chelicerata</taxon>
        <taxon>Arachnida</taxon>
        <taxon>Araneae</taxon>
        <taxon>Araneomorphae</taxon>
        <taxon>Entelegynae</taxon>
        <taxon>Araneoidea</taxon>
        <taxon>Araneidae</taxon>
        <taxon>Araneus</taxon>
    </lineage>
</organism>
<keyword evidence="2" id="KW-1185">Reference proteome</keyword>
<evidence type="ECO:0000313" key="1">
    <source>
        <dbReference type="EMBL" id="GBM44222.1"/>
    </source>
</evidence>
<accession>A0A4Y2FRR3</accession>
<dbReference type="Proteomes" id="UP000499080">
    <property type="component" value="Unassembled WGS sequence"/>
</dbReference>
<dbReference type="AlphaFoldDB" id="A0A4Y2FRR3"/>
<reference evidence="1 2" key="1">
    <citation type="journal article" date="2019" name="Sci. Rep.">
        <title>Orb-weaving spider Araneus ventricosus genome elucidates the spidroin gene catalogue.</title>
        <authorList>
            <person name="Kono N."/>
            <person name="Nakamura H."/>
            <person name="Ohtoshi R."/>
            <person name="Moran D.A.P."/>
            <person name="Shinohara A."/>
            <person name="Yoshida Y."/>
            <person name="Fujiwara M."/>
            <person name="Mori M."/>
            <person name="Tomita M."/>
            <person name="Arakawa K."/>
        </authorList>
    </citation>
    <scope>NUCLEOTIDE SEQUENCE [LARGE SCALE GENOMIC DNA]</scope>
</reference>
<protein>
    <submittedName>
        <fullName evidence="1">Uncharacterized protein</fullName>
    </submittedName>
</protein>
<comment type="caution">
    <text evidence="1">The sequence shown here is derived from an EMBL/GenBank/DDBJ whole genome shotgun (WGS) entry which is preliminary data.</text>
</comment>